<dbReference type="EC" id="2.7.7.87" evidence="9"/>
<dbReference type="GO" id="GO:0005737">
    <property type="term" value="C:cytoplasm"/>
    <property type="evidence" value="ECO:0007669"/>
    <property type="project" value="UniProtKB-SubCell"/>
</dbReference>
<comment type="subcellular location">
    <subcellularLocation>
        <location evidence="1 9">Cytoplasm</location>
    </subcellularLocation>
</comment>
<keyword evidence="2 9" id="KW-0963">Cytoplasm</keyword>
<dbReference type="PROSITE" id="PS51163">
    <property type="entry name" value="YRDC"/>
    <property type="match status" value="1"/>
</dbReference>
<evidence type="ECO:0000313" key="11">
    <source>
        <dbReference type="EMBL" id="PWK92399.1"/>
    </source>
</evidence>
<evidence type="ECO:0000259" key="10">
    <source>
        <dbReference type="PROSITE" id="PS51163"/>
    </source>
</evidence>
<dbReference type="GO" id="GO:0061710">
    <property type="term" value="F:L-threonylcarbamoyladenylate synthase"/>
    <property type="evidence" value="ECO:0007669"/>
    <property type="project" value="UniProtKB-EC"/>
</dbReference>
<dbReference type="InterPro" id="IPR023535">
    <property type="entry name" value="TC-AMP_synthase"/>
</dbReference>
<accession>A0A316IH15</accession>
<dbReference type="HAMAP" id="MF_01852">
    <property type="entry name" value="TsaC"/>
    <property type="match status" value="1"/>
</dbReference>
<dbReference type="GO" id="GO:0006450">
    <property type="term" value="P:regulation of translational fidelity"/>
    <property type="evidence" value="ECO:0007669"/>
    <property type="project" value="TreeGrafter"/>
</dbReference>
<protein>
    <recommendedName>
        <fullName evidence="9">Threonylcarbamoyl-AMP synthase</fullName>
        <shortName evidence="9">TC-AMP synthase</shortName>
        <ecNumber evidence="9">2.7.7.87</ecNumber>
    </recommendedName>
    <alternativeName>
        <fullName evidence="9">L-threonylcarbamoyladenylate synthase</fullName>
    </alternativeName>
    <alternativeName>
        <fullName evidence="9">t(6)A37 threonylcarbamoyladenosine biosynthesis protein TsaC</fullName>
    </alternativeName>
    <alternativeName>
        <fullName evidence="9">tRNA threonylcarbamoyladenosine biosynthesis protein TsaC</fullName>
    </alternativeName>
</protein>
<evidence type="ECO:0000313" key="12">
    <source>
        <dbReference type="Proteomes" id="UP000245812"/>
    </source>
</evidence>
<evidence type="ECO:0000256" key="3">
    <source>
        <dbReference type="ARBA" id="ARBA00022679"/>
    </source>
</evidence>
<dbReference type="OrthoDB" id="9814580at2"/>
<dbReference type="Pfam" id="PF01300">
    <property type="entry name" value="Sua5_yciO_yrdC"/>
    <property type="match status" value="1"/>
</dbReference>
<dbReference type="InterPro" id="IPR017945">
    <property type="entry name" value="DHBP_synth_RibB-like_a/b_dom"/>
</dbReference>
<keyword evidence="4 9" id="KW-0819">tRNA processing</keyword>
<proteinExistence type="inferred from homology"/>
<dbReference type="InterPro" id="IPR050156">
    <property type="entry name" value="TC-AMP_synthase_SUA5"/>
</dbReference>
<dbReference type="GO" id="GO:0000049">
    <property type="term" value="F:tRNA binding"/>
    <property type="evidence" value="ECO:0007669"/>
    <property type="project" value="TreeGrafter"/>
</dbReference>
<evidence type="ECO:0000256" key="4">
    <source>
        <dbReference type="ARBA" id="ARBA00022694"/>
    </source>
</evidence>
<dbReference type="RefSeq" id="WP_109722241.1">
    <property type="nucleotide sequence ID" value="NZ_MSZV01000094.1"/>
</dbReference>
<keyword evidence="12" id="KW-1185">Reference proteome</keyword>
<dbReference type="EMBL" id="QGHC01000002">
    <property type="protein sequence ID" value="PWK92399.1"/>
    <property type="molecule type" value="Genomic_DNA"/>
</dbReference>
<keyword evidence="7 9" id="KW-0067">ATP-binding</keyword>
<feature type="domain" description="YrdC-like" evidence="10">
    <location>
        <begin position="7"/>
        <end position="190"/>
    </location>
</feature>
<dbReference type="SUPFAM" id="SSF55821">
    <property type="entry name" value="YrdC/RibB"/>
    <property type="match status" value="1"/>
</dbReference>
<evidence type="ECO:0000256" key="9">
    <source>
        <dbReference type="HAMAP-Rule" id="MF_01852"/>
    </source>
</evidence>
<dbReference type="GO" id="GO:0002949">
    <property type="term" value="P:tRNA threonylcarbamoyladenosine modification"/>
    <property type="evidence" value="ECO:0007669"/>
    <property type="project" value="UniProtKB-UniRule"/>
</dbReference>
<dbReference type="Gene3D" id="3.90.870.10">
    <property type="entry name" value="DHBP synthase"/>
    <property type="match status" value="1"/>
</dbReference>
<organism evidence="11 12">
    <name type="scientific">Fulvimonas soli</name>
    <dbReference type="NCBI Taxonomy" id="155197"/>
    <lineage>
        <taxon>Bacteria</taxon>
        <taxon>Pseudomonadati</taxon>
        <taxon>Pseudomonadota</taxon>
        <taxon>Gammaproteobacteria</taxon>
        <taxon>Lysobacterales</taxon>
        <taxon>Rhodanobacteraceae</taxon>
        <taxon>Fulvimonas</taxon>
    </lineage>
</organism>
<name>A0A316IH15_9GAMM</name>
<dbReference type="PANTHER" id="PTHR17490:SF18">
    <property type="entry name" value="THREONYLCARBAMOYL-AMP SYNTHASE"/>
    <property type="match status" value="1"/>
</dbReference>
<comment type="catalytic activity">
    <reaction evidence="8 9">
        <text>L-threonine + hydrogencarbonate + ATP = L-threonylcarbamoyladenylate + diphosphate + H2O</text>
        <dbReference type="Rhea" id="RHEA:36407"/>
        <dbReference type="ChEBI" id="CHEBI:15377"/>
        <dbReference type="ChEBI" id="CHEBI:17544"/>
        <dbReference type="ChEBI" id="CHEBI:30616"/>
        <dbReference type="ChEBI" id="CHEBI:33019"/>
        <dbReference type="ChEBI" id="CHEBI:57926"/>
        <dbReference type="ChEBI" id="CHEBI:73682"/>
        <dbReference type="EC" id="2.7.7.87"/>
    </reaction>
</comment>
<comment type="caution">
    <text evidence="11">The sequence shown here is derived from an EMBL/GenBank/DDBJ whole genome shotgun (WGS) entry which is preliminary data.</text>
</comment>
<keyword evidence="5 9" id="KW-0548">Nucleotidyltransferase</keyword>
<comment type="function">
    <text evidence="9">Required for the formation of a threonylcarbamoyl group on adenosine at position 37 (t(6)A37) in tRNAs that read codons beginning with adenine. Catalyzes the conversion of L-threonine, HCO(3)(-)/CO(2) and ATP to give threonylcarbamoyl-AMP (TC-AMP) as the acyladenylate intermediate, with the release of diphosphate.</text>
</comment>
<evidence type="ECO:0000256" key="6">
    <source>
        <dbReference type="ARBA" id="ARBA00022741"/>
    </source>
</evidence>
<evidence type="ECO:0000256" key="8">
    <source>
        <dbReference type="ARBA" id="ARBA00048366"/>
    </source>
</evidence>
<comment type="similarity">
    <text evidence="9">Belongs to the SUA5 family. TsaC subfamily.</text>
</comment>
<dbReference type="GO" id="GO:0005524">
    <property type="term" value="F:ATP binding"/>
    <property type="evidence" value="ECO:0007669"/>
    <property type="project" value="UniProtKB-UniRule"/>
</dbReference>
<gene>
    <name evidence="9" type="primary">tsaC</name>
    <name evidence="11" type="ORF">C7456_102133</name>
</gene>
<dbReference type="InterPro" id="IPR006070">
    <property type="entry name" value="Sua5-like_dom"/>
</dbReference>
<keyword evidence="6 9" id="KW-0547">Nucleotide-binding</keyword>
<dbReference type="Proteomes" id="UP000245812">
    <property type="component" value="Unassembled WGS sequence"/>
</dbReference>
<evidence type="ECO:0000256" key="1">
    <source>
        <dbReference type="ARBA" id="ARBA00004496"/>
    </source>
</evidence>
<evidence type="ECO:0000256" key="7">
    <source>
        <dbReference type="ARBA" id="ARBA00022840"/>
    </source>
</evidence>
<dbReference type="GO" id="GO:0003725">
    <property type="term" value="F:double-stranded RNA binding"/>
    <property type="evidence" value="ECO:0007669"/>
    <property type="project" value="InterPro"/>
</dbReference>
<evidence type="ECO:0000256" key="2">
    <source>
        <dbReference type="ARBA" id="ARBA00022490"/>
    </source>
</evidence>
<reference evidence="11 12" key="1">
    <citation type="submission" date="2018-05" db="EMBL/GenBank/DDBJ databases">
        <title>Genomic Encyclopedia of Type Strains, Phase IV (KMG-IV): sequencing the most valuable type-strain genomes for metagenomic binning, comparative biology and taxonomic classification.</title>
        <authorList>
            <person name="Goeker M."/>
        </authorList>
    </citation>
    <scope>NUCLEOTIDE SEQUENCE [LARGE SCALE GENOMIC DNA]</scope>
    <source>
        <strain evidence="11 12">DSM 14263</strain>
    </source>
</reference>
<evidence type="ECO:0000256" key="5">
    <source>
        <dbReference type="ARBA" id="ARBA00022695"/>
    </source>
</evidence>
<dbReference type="PANTHER" id="PTHR17490">
    <property type="entry name" value="SUA5"/>
    <property type="match status" value="1"/>
</dbReference>
<sequence length="190" mass="19743">MTRRYTLAELDAAAALLRAGGVLAYPTEAVYGLGCDPHDRDAFERIFALKRRPSTQGVLLIAAGFAQVERYVDLAALPAEALARAQASWPGPHTWIFPRSAAVPPWVAGAHEGIALRVTAHAPAAALCRAFGGALVSTSANPHGQPPARSAQAALDYFGDALDGVLDAPLGGLASPTTIRDARTGAIIRG</sequence>
<keyword evidence="3 9" id="KW-0808">Transferase</keyword>
<dbReference type="AlphaFoldDB" id="A0A316IH15"/>